<evidence type="ECO:0000259" key="7">
    <source>
        <dbReference type="SMART" id="SM00835"/>
    </source>
</evidence>
<dbReference type="EMBL" id="SWFS01000075">
    <property type="protein sequence ID" value="KAA8916977.1"/>
    <property type="molecule type" value="Genomic_DNA"/>
</dbReference>
<evidence type="ECO:0000256" key="4">
    <source>
        <dbReference type="ARBA" id="ARBA00022723"/>
    </source>
</evidence>
<gene>
    <name evidence="8" type="ORF">TRICI_000875</name>
</gene>
<keyword evidence="4" id="KW-0479">Metal-binding</keyword>
<feature type="domain" description="Cupin type-1" evidence="7">
    <location>
        <begin position="54"/>
        <end position="204"/>
    </location>
</feature>
<dbReference type="OrthoDB" id="1921208at2759"/>
<proteinExistence type="inferred from homology"/>
<reference evidence="8" key="1">
    <citation type="journal article" date="2019" name="G3 (Bethesda)">
        <title>Genome Assemblies of Two Rare Opportunistic Yeast Pathogens: Diutina rugosa (syn. Candida rugosa) and Trichomonascus ciferrii (syn. Candida ciferrii).</title>
        <authorList>
            <person name="Mixao V."/>
            <person name="Saus E."/>
            <person name="Hansen A.P."/>
            <person name="Lass-Florl C."/>
            <person name="Gabaldon T."/>
        </authorList>
    </citation>
    <scope>NUCLEOTIDE SEQUENCE</scope>
    <source>
        <strain evidence="8">CBS 4856</strain>
    </source>
</reference>
<comment type="caution">
    <text evidence="8">The sequence shown here is derived from an EMBL/GenBank/DDBJ whole genome shotgun (WGS) entry which is preliminary data.</text>
</comment>
<dbReference type="PRINTS" id="PR00325">
    <property type="entry name" value="GERMIN"/>
</dbReference>
<dbReference type="InterPro" id="IPR001929">
    <property type="entry name" value="Germin"/>
</dbReference>
<dbReference type="InterPro" id="IPR011051">
    <property type="entry name" value="RmlC_Cupin_sf"/>
</dbReference>
<dbReference type="PANTHER" id="PTHR31238">
    <property type="entry name" value="GERMIN-LIKE PROTEIN SUBFAMILY 3 MEMBER 3"/>
    <property type="match status" value="1"/>
</dbReference>
<evidence type="ECO:0000256" key="5">
    <source>
        <dbReference type="ARBA" id="ARBA00023211"/>
    </source>
</evidence>
<dbReference type="Proteomes" id="UP000761534">
    <property type="component" value="Unassembled WGS sequence"/>
</dbReference>
<dbReference type="GO" id="GO:0005576">
    <property type="term" value="C:extracellular region"/>
    <property type="evidence" value="ECO:0007669"/>
    <property type="project" value="UniProtKB-SubCell"/>
</dbReference>
<keyword evidence="6" id="KW-0732">Signal</keyword>
<evidence type="ECO:0000256" key="1">
    <source>
        <dbReference type="ARBA" id="ARBA00004613"/>
    </source>
</evidence>
<dbReference type="InterPro" id="IPR014710">
    <property type="entry name" value="RmlC-like_jellyroll"/>
</dbReference>
<dbReference type="SMART" id="SM00835">
    <property type="entry name" value="Cupin_1"/>
    <property type="match status" value="1"/>
</dbReference>
<organism evidence="8 9">
    <name type="scientific">Trichomonascus ciferrii</name>
    <dbReference type="NCBI Taxonomy" id="44093"/>
    <lineage>
        <taxon>Eukaryota</taxon>
        <taxon>Fungi</taxon>
        <taxon>Dikarya</taxon>
        <taxon>Ascomycota</taxon>
        <taxon>Saccharomycotina</taxon>
        <taxon>Dipodascomycetes</taxon>
        <taxon>Dipodascales</taxon>
        <taxon>Trichomonascaceae</taxon>
        <taxon>Trichomonascus</taxon>
        <taxon>Trichomonascus ciferrii complex</taxon>
    </lineage>
</organism>
<dbReference type="VEuPathDB" id="FungiDB:TRICI_000875"/>
<keyword evidence="9" id="KW-1185">Reference proteome</keyword>
<comment type="subcellular location">
    <subcellularLocation>
        <location evidence="1">Secreted</location>
    </subcellularLocation>
</comment>
<keyword evidence="3" id="KW-0964">Secreted</keyword>
<dbReference type="CDD" id="cd02241">
    <property type="entry name" value="cupin_OxOx"/>
    <property type="match status" value="1"/>
</dbReference>
<comment type="similarity">
    <text evidence="2">Belongs to the germin family.</text>
</comment>
<dbReference type="InterPro" id="IPR006045">
    <property type="entry name" value="Cupin_1"/>
</dbReference>
<dbReference type="SUPFAM" id="SSF51182">
    <property type="entry name" value="RmlC-like cupins"/>
    <property type="match status" value="1"/>
</dbReference>
<protein>
    <recommendedName>
        <fullName evidence="7">Cupin type-1 domain-containing protein</fullName>
    </recommendedName>
</protein>
<name>A0A642VBH0_9ASCO</name>
<evidence type="ECO:0000256" key="6">
    <source>
        <dbReference type="SAM" id="SignalP"/>
    </source>
</evidence>
<keyword evidence="5" id="KW-0464">Manganese</keyword>
<evidence type="ECO:0000256" key="2">
    <source>
        <dbReference type="ARBA" id="ARBA00007456"/>
    </source>
</evidence>
<dbReference type="Gene3D" id="2.60.120.10">
    <property type="entry name" value="Jelly Rolls"/>
    <property type="match status" value="1"/>
</dbReference>
<evidence type="ECO:0000313" key="9">
    <source>
        <dbReference type="Proteomes" id="UP000761534"/>
    </source>
</evidence>
<feature type="chain" id="PRO_5024869326" description="Cupin type-1 domain-containing protein" evidence="6">
    <location>
        <begin position="20"/>
        <end position="239"/>
    </location>
</feature>
<evidence type="ECO:0000313" key="8">
    <source>
        <dbReference type="EMBL" id="KAA8916977.1"/>
    </source>
</evidence>
<dbReference type="GO" id="GO:0030145">
    <property type="term" value="F:manganese ion binding"/>
    <property type="evidence" value="ECO:0007669"/>
    <property type="project" value="InterPro"/>
</dbReference>
<dbReference type="AlphaFoldDB" id="A0A642VBH0"/>
<sequence length="239" mass="25522">MQLKNLIATVAFAASTALAAPKNLTLEQQLELATNGIERIDILAEQGGNESFVFDFNKPPKAAVAQNVTSGSVVTAVGGSFPALIGSDAAMYVFKLGPCGMIVPHAHPRADEFVITTEGEIFTQFLTESESQIITNTLSEYQASLFPMGSFHFEMNPTCKPATFIGNFNSNDPGNTFVAPNFFSQDDKAVLAQLGGVVSGKDLASIRDKLPEGPVASVEQCLKKCGIKENEKRDLSSLL</sequence>
<accession>A0A642VBH0</accession>
<feature type="signal peptide" evidence="6">
    <location>
        <begin position="1"/>
        <end position="19"/>
    </location>
</feature>
<dbReference type="Pfam" id="PF00190">
    <property type="entry name" value="Cupin_1"/>
    <property type="match status" value="1"/>
</dbReference>
<evidence type="ECO:0000256" key="3">
    <source>
        <dbReference type="ARBA" id="ARBA00022525"/>
    </source>
</evidence>